<feature type="transmembrane region" description="Helical" evidence="7">
    <location>
        <begin position="363"/>
        <end position="389"/>
    </location>
</feature>
<dbReference type="InterPro" id="IPR002668">
    <property type="entry name" value="CNT_N_dom"/>
</dbReference>
<keyword evidence="7" id="KW-0813">Transport</keyword>
<evidence type="ECO:0000256" key="7">
    <source>
        <dbReference type="RuleBase" id="RU362018"/>
    </source>
</evidence>
<comment type="subcellular location">
    <subcellularLocation>
        <location evidence="1">Cell membrane</location>
        <topology evidence="1">Multi-pass membrane protein</topology>
    </subcellularLocation>
</comment>
<dbReference type="InterPro" id="IPR018270">
    <property type="entry name" value="C_nuclsd_transpt_met_bac"/>
</dbReference>
<dbReference type="InterPro" id="IPR008276">
    <property type="entry name" value="C_nuclsd_transpt"/>
</dbReference>
<dbReference type="Pfam" id="PF01773">
    <property type="entry name" value="Nucleos_tra2_N"/>
    <property type="match status" value="1"/>
</dbReference>
<keyword evidence="3" id="KW-1003">Cell membrane</keyword>
<dbReference type="InterPro" id="IPR011642">
    <property type="entry name" value="Gate_dom"/>
</dbReference>
<protein>
    <recommendedName>
        <fullName evidence="7">Nucleoside permease</fullName>
    </recommendedName>
</protein>
<dbReference type="OrthoDB" id="9766455at2"/>
<comment type="similarity">
    <text evidence="2 7">Belongs to the concentrative nucleoside transporter (CNT) (TC 2.A.41) family.</text>
</comment>
<organism evidence="11 12">
    <name type="scientific">Trinickia dabaoshanensis</name>
    <dbReference type="NCBI Taxonomy" id="564714"/>
    <lineage>
        <taxon>Bacteria</taxon>
        <taxon>Pseudomonadati</taxon>
        <taxon>Pseudomonadota</taxon>
        <taxon>Betaproteobacteria</taxon>
        <taxon>Burkholderiales</taxon>
        <taxon>Burkholderiaceae</taxon>
        <taxon>Trinickia</taxon>
    </lineage>
</organism>
<feature type="transmembrane region" description="Helical" evidence="7">
    <location>
        <begin position="293"/>
        <end position="312"/>
    </location>
</feature>
<evidence type="ECO:0000259" key="10">
    <source>
        <dbReference type="Pfam" id="PF07670"/>
    </source>
</evidence>
<dbReference type="Proteomes" id="UP000235616">
    <property type="component" value="Unassembled WGS sequence"/>
</dbReference>
<proteinExistence type="inferred from homology"/>
<evidence type="ECO:0000256" key="5">
    <source>
        <dbReference type="ARBA" id="ARBA00022989"/>
    </source>
</evidence>
<feature type="transmembrane region" description="Helical" evidence="7">
    <location>
        <begin position="200"/>
        <end position="221"/>
    </location>
</feature>
<feature type="transmembrane region" description="Helical" evidence="7">
    <location>
        <begin position="37"/>
        <end position="57"/>
    </location>
</feature>
<dbReference type="GO" id="GO:0005337">
    <property type="term" value="F:nucleoside transmembrane transporter activity"/>
    <property type="evidence" value="ECO:0007669"/>
    <property type="project" value="InterPro"/>
</dbReference>
<dbReference type="RefSeq" id="WP_102645839.1">
    <property type="nucleotide sequence ID" value="NZ_PNYA01000010.1"/>
</dbReference>
<comment type="caution">
    <text evidence="11">The sequence shown here is derived from an EMBL/GenBank/DDBJ whole genome shotgun (WGS) entry which is preliminary data.</text>
</comment>
<evidence type="ECO:0000259" key="9">
    <source>
        <dbReference type="Pfam" id="PF07662"/>
    </source>
</evidence>
<dbReference type="PANTHER" id="PTHR10590">
    <property type="entry name" value="SODIUM/NUCLEOSIDE COTRANSPORTER"/>
    <property type="match status" value="1"/>
</dbReference>
<reference evidence="11 12" key="1">
    <citation type="submission" date="2018-01" db="EMBL/GenBank/DDBJ databases">
        <title>Whole genome analyses suggest that Burkholderia sensu lato contains two further novel genera in the rhizoxinica-symbiotica group Mycetohabitans gen. nov., and Trinickia gen. nov.: implications for the evolution of diazotrophy and nodulation in the Burkholderiaceae.</title>
        <authorList>
            <person name="Estrada-de los Santos P."/>
            <person name="Palmer M."/>
            <person name="Chavez-Ramirez B."/>
            <person name="Beukes C."/>
            <person name="Steenkamp E.T."/>
            <person name="Hirsch A.M."/>
            <person name="Manyaka P."/>
            <person name="Maluk M."/>
            <person name="Lafos M."/>
            <person name="Crook M."/>
            <person name="Gross E."/>
            <person name="Simon M.F."/>
            <person name="Bueno dos Reis Junior F."/>
            <person name="Poole P.S."/>
            <person name="Venter S.N."/>
            <person name="James E.K."/>
        </authorList>
    </citation>
    <scope>NUCLEOTIDE SEQUENCE [LARGE SCALE GENOMIC DNA]</scope>
    <source>
        <strain evidence="11 12">GIMN1.004</strain>
    </source>
</reference>
<dbReference type="EMBL" id="PNYA01000010">
    <property type="protein sequence ID" value="PMS19767.1"/>
    <property type="molecule type" value="Genomic_DNA"/>
</dbReference>
<evidence type="ECO:0000259" key="8">
    <source>
        <dbReference type="Pfam" id="PF01773"/>
    </source>
</evidence>
<dbReference type="Pfam" id="PF07662">
    <property type="entry name" value="Nucleos_tra2_C"/>
    <property type="match status" value="1"/>
</dbReference>
<evidence type="ECO:0000256" key="3">
    <source>
        <dbReference type="ARBA" id="ARBA00022475"/>
    </source>
</evidence>
<dbReference type="GO" id="GO:0015293">
    <property type="term" value="F:symporter activity"/>
    <property type="evidence" value="ECO:0007669"/>
    <property type="project" value="TreeGrafter"/>
</dbReference>
<keyword evidence="6 7" id="KW-0472">Membrane</keyword>
<evidence type="ECO:0000256" key="4">
    <source>
        <dbReference type="ARBA" id="ARBA00022692"/>
    </source>
</evidence>
<feature type="transmembrane region" description="Helical" evidence="7">
    <location>
        <begin position="124"/>
        <end position="153"/>
    </location>
</feature>
<keyword evidence="5 7" id="KW-1133">Transmembrane helix</keyword>
<evidence type="ECO:0000313" key="11">
    <source>
        <dbReference type="EMBL" id="PMS19767.1"/>
    </source>
</evidence>
<evidence type="ECO:0000313" key="12">
    <source>
        <dbReference type="Proteomes" id="UP000235616"/>
    </source>
</evidence>
<feature type="domain" description="Concentrative nucleoside transporter C-terminal" evidence="9">
    <location>
        <begin position="202"/>
        <end position="419"/>
    </location>
</feature>
<feature type="domain" description="Concentrative nucleoside transporter N-terminal" evidence="8">
    <location>
        <begin position="9"/>
        <end position="82"/>
    </location>
</feature>
<name>A0A2N7VRI7_9BURK</name>
<dbReference type="Pfam" id="PF07670">
    <property type="entry name" value="Gate"/>
    <property type="match status" value="1"/>
</dbReference>
<feature type="transmembrane region" description="Helical" evidence="7">
    <location>
        <begin position="174"/>
        <end position="194"/>
    </location>
</feature>
<dbReference type="AlphaFoldDB" id="A0A2N7VRI7"/>
<dbReference type="NCBIfam" id="TIGR00804">
    <property type="entry name" value="nupC"/>
    <property type="match status" value="1"/>
</dbReference>
<gene>
    <name evidence="11" type="ORF">C0Z18_13160</name>
</gene>
<evidence type="ECO:0000256" key="1">
    <source>
        <dbReference type="ARBA" id="ARBA00004651"/>
    </source>
</evidence>
<feature type="transmembrane region" description="Helical" evidence="7">
    <location>
        <begin position="259"/>
        <end position="281"/>
    </location>
</feature>
<feature type="domain" description="Nucleoside transporter/FeoB GTPase Gate" evidence="10">
    <location>
        <begin position="100"/>
        <end position="196"/>
    </location>
</feature>
<accession>A0A2N7VRI7</accession>
<dbReference type="InterPro" id="IPR011657">
    <property type="entry name" value="CNT_C_dom"/>
</dbReference>
<keyword evidence="4 7" id="KW-0812">Transmembrane</keyword>
<evidence type="ECO:0000256" key="2">
    <source>
        <dbReference type="ARBA" id="ARBA00009033"/>
    </source>
</evidence>
<feature type="transmembrane region" description="Helical" evidence="7">
    <location>
        <begin position="96"/>
        <end position="118"/>
    </location>
</feature>
<keyword evidence="12" id="KW-1185">Reference proteome</keyword>
<sequence length="425" mass="44460">MASIARNLLGMAALLAIAFAFSTNRRAIRPRTVVTALLAQVAIGAFVLFVPFGKVVLADMAAGVNHVLDYGNAGIEFLFGGLVQSKMFALFGDGGFVFAVRVLPAIIFVTALISVLYYLDVMRWIVIVLGTLFHKLLGVSKLESFSAVTTIFLGQSEMPAVVKPFARDMTGAELFAVMSSGMAAVAGSVLAGYAGLGVPIQYLLAASFMAVPGGLLFAKIIHPTTEPSRVQLEHLSFEERRPANVIEAASSGAAVGLKIAVMVGAMLIAFVGLIALLNGLVGGIGGWFGHPNASMQSILGSVFAPLAYLIGVPWNEAMVAGNFLGQKIILNEFVAYASLSPYLKDTASVAAAGLQVLTPRTLAILSFALCGFANFASIAVLTGGFSAVAPERRSEVARYGLRVVLAGTLSNLMSATIAGMFLTFH</sequence>
<dbReference type="PANTHER" id="PTHR10590:SF4">
    <property type="entry name" value="SOLUTE CARRIER FAMILY 28 MEMBER 3"/>
    <property type="match status" value="1"/>
</dbReference>
<dbReference type="GO" id="GO:0005886">
    <property type="term" value="C:plasma membrane"/>
    <property type="evidence" value="ECO:0007669"/>
    <property type="project" value="UniProtKB-SubCell"/>
</dbReference>
<feature type="transmembrane region" description="Helical" evidence="7">
    <location>
        <begin position="401"/>
        <end position="424"/>
    </location>
</feature>
<evidence type="ECO:0000256" key="6">
    <source>
        <dbReference type="ARBA" id="ARBA00023136"/>
    </source>
</evidence>